<evidence type="ECO:0000313" key="7">
    <source>
        <dbReference type="Proteomes" id="UP000279089"/>
    </source>
</evidence>
<accession>A0A3N4MNA0</accession>
<dbReference type="Gene3D" id="3.30.1120.10">
    <property type="match status" value="1"/>
</dbReference>
<organism evidence="6 7">
    <name type="scientific">Chitinophaga barathri</name>
    <dbReference type="NCBI Taxonomy" id="1647451"/>
    <lineage>
        <taxon>Bacteria</taxon>
        <taxon>Pseudomonadati</taxon>
        <taxon>Bacteroidota</taxon>
        <taxon>Chitinophagia</taxon>
        <taxon>Chitinophagales</taxon>
        <taxon>Chitinophagaceae</taxon>
        <taxon>Chitinophaga</taxon>
    </lineage>
</organism>
<evidence type="ECO:0000256" key="3">
    <source>
        <dbReference type="ARBA" id="ARBA00022801"/>
    </source>
</evidence>
<dbReference type="PROSITE" id="PS00149">
    <property type="entry name" value="SULFATASE_2"/>
    <property type="match status" value="1"/>
</dbReference>
<dbReference type="Pfam" id="PF14707">
    <property type="entry name" value="Sulfatase_C"/>
    <property type="match status" value="1"/>
</dbReference>
<dbReference type="Gene3D" id="3.40.720.10">
    <property type="entry name" value="Alkaline Phosphatase, subunit A"/>
    <property type="match status" value="1"/>
</dbReference>
<dbReference type="InterPro" id="IPR000917">
    <property type="entry name" value="Sulfatase_N"/>
</dbReference>
<dbReference type="PANTHER" id="PTHR42693:SF53">
    <property type="entry name" value="ENDO-4-O-SULFATASE"/>
    <property type="match status" value="1"/>
</dbReference>
<comment type="caution">
    <text evidence="6">The sequence shown here is derived from an EMBL/GenBank/DDBJ whole genome shotgun (WGS) entry which is preliminary data.</text>
</comment>
<keyword evidence="7" id="KW-1185">Reference proteome</keyword>
<dbReference type="InterPro" id="IPR017850">
    <property type="entry name" value="Alkaline_phosphatase_core_sf"/>
</dbReference>
<dbReference type="Proteomes" id="UP000279089">
    <property type="component" value="Unassembled WGS sequence"/>
</dbReference>
<evidence type="ECO:0000256" key="4">
    <source>
        <dbReference type="ARBA" id="ARBA00022837"/>
    </source>
</evidence>
<dbReference type="CDD" id="cd16026">
    <property type="entry name" value="GALNS_like"/>
    <property type="match status" value="1"/>
</dbReference>
<dbReference type="GO" id="GO:0046872">
    <property type="term" value="F:metal ion binding"/>
    <property type="evidence" value="ECO:0007669"/>
    <property type="project" value="UniProtKB-KW"/>
</dbReference>
<dbReference type="GO" id="GO:0004065">
    <property type="term" value="F:arylsulfatase activity"/>
    <property type="evidence" value="ECO:0007669"/>
    <property type="project" value="TreeGrafter"/>
</dbReference>
<keyword evidence="3" id="KW-0378">Hydrolase</keyword>
<dbReference type="InterPro" id="IPR024607">
    <property type="entry name" value="Sulfatase_CS"/>
</dbReference>
<dbReference type="SUPFAM" id="SSF53649">
    <property type="entry name" value="Alkaline phosphatase-like"/>
    <property type="match status" value="1"/>
</dbReference>
<dbReference type="AlphaFoldDB" id="A0A3N4MNA0"/>
<feature type="domain" description="Sulfatase N-terminal" evidence="5">
    <location>
        <begin position="29"/>
        <end position="350"/>
    </location>
</feature>
<keyword evidence="2" id="KW-0479">Metal-binding</keyword>
<proteinExistence type="inferred from homology"/>
<dbReference type="Pfam" id="PF00884">
    <property type="entry name" value="Sulfatase"/>
    <property type="match status" value="1"/>
</dbReference>
<dbReference type="EMBL" id="RMBX01000005">
    <property type="protein sequence ID" value="RPD41099.1"/>
    <property type="molecule type" value="Genomic_DNA"/>
</dbReference>
<dbReference type="InterPro" id="IPR050738">
    <property type="entry name" value="Sulfatase"/>
</dbReference>
<dbReference type="RefSeq" id="WP_120516597.1">
    <property type="nucleotide sequence ID" value="NZ_QXZY01000006.1"/>
</dbReference>
<dbReference type="PANTHER" id="PTHR42693">
    <property type="entry name" value="ARYLSULFATASE FAMILY MEMBER"/>
    <property type="match status" value="1"/>
</dbReference>
<evidence type="ECO:0000256" key="1">
    <source>
        <dbReference type="ARBA" id="ARBA00008779"/>
    </source>
</evidence>
<name>A0A3N4MNA0_9BACT</name>
<evidence type="ECO:0000256" key="2">
    <source>
        <dbReference type="ARBA" id="ARBA00022723"/>
    </source>
</evidence>
<evidence type="ECO:0000259" key="5">
    <source>
        <dbReference type="Pfam" id="PF00884"/>
    </source>
</evidence>
<keyword evidence="4" id="KW-0106">Calcium</keyword>
<sequence length="485" mass="52505">MIRQILAFCLLAATGVAVYSFIPSKAPKPNVVIIFMDDMGYGDPACFGGGPYQTPNLDRLAANGMRFTNFYAAQAVCSASRAGLLTGCYPNRIGIRGALSPTEKFALGNGEETIAELLRDQGYATGMAGKWHLGSKPPFLPLQNGFDSYLGLPYSNDMWPVNYDGVPYADTAKNGRKNYPPLPLIDGNETRKIIRTLEDQSGLTALYTERACSFIRENKKKPFFLYLAHSMPHVPIAVSKKFQGSSGAGLFGDLMQELDASIGEVLKTLEENGLSKNTLVIFTSDNGPWLNYGNHAGSTGGLREGKGTSFEGGQRVPCIMQWPGHIPAGTVTNKVASTIDVLPTVATVCGANLPKNKIDGISILSLLNGEKGANPRDHFVYYYGNNQLEAIRKGNFKLVFPHKGRTYKLNLPGYDGFPGAQPNVDVPLGLYDLSMDPGETLDVQAQFPEVVKDLSALADTYRKTLGDALTNVKGTENREPGKVLN</sequence>
<dbReference type="OrthoDB" id="9764377at2"/>
<gene>
    <name evidence="6" type="ORF">EG028_10445</name>
</gene>
<evidence type="ECO:0000313" key="6">
    <source>
        <dbReference type="EMBL" id="RPD41099.1"/>
    </source>
</evidence>
<comment type="similarity">
    <text evidence="1">Belongs to the sulfatase family.</text>
</comment>
<protein>
    <submittedName>
        <fullName evidence="6">Arylsulfatase</fullName>
    </submittedName>
</protein>
<reference evidence="7" key="1">
    <citation type="submission" date="2018-11" db="EMBL/GenBank/DDBJ databases">
        <title>Chitinophaga lutea sp.nov., isolate from arsenic contaminated soil.</title>
        <authorList>
            <person name="Zong Y."/>
        </authorList>
    </citation>
    <scope>NUCLEOTIDE SEQUENCE [LARGE SCALE GENOMIC DNA]</scope>
    <source>
        <strain evidence="7">YLT18</strain>
    </source>
</reference>